<dbReference type="InterPro" id="IPR016989">
    <property type="entry name" value="Atp1_alphaprobac"/>
</dbReference>
<keyword evidence="2" id="KW-0812">Transmembrane</keyword>
<accession>A0A0U5F3F5</accession>
<dbReference type="Pfam" id="PF09527">
    <property type="entry name" value="ATPase_gene1"/>
    <property type="match status" value="1"/>
</dbReference>
<dbReference type="PIRSF" id="PIRSF032126">
    <property type="entry name" value="F0F1_ATP_synthase_subunit_I"/>
    <property type="match status" value="1"/>
</dbReference>
<feature type="transmembrane region" description="Helical" evidence="2">
    <location>
        <begin position="74"/>
        <end position="95"/>
    </location>
</feature>
<keyword evidence="1 2" id="KW-0472">Membrane</keyword>
<keyword evidence="1" id="KW-0813">Transport</keyword>
<comment type="function">
    <text evidence="1">A possible function for this protein is to guide the assembly of the membrane sector of the ATPase enzyme complex.</text>
</comment>
<name>A0A0U5F3F5_9PROT</name>
<keyword evidence="2" id="KW-1133">Transmembrane helix</keyword>
<dbReference type="Proteomes" id="UP000068250">
    <property type="component" value="Chromosome I"/>
</dbReference>
<dbReference type="GO" id="GO:0016787">
    <property type="term" value="F:hydrolase activity"/>
    <property type="evidence" value="ECO:0007669"/>
    <property type="project" value="UniProtKB-KW"/>
</dbReference>
<keyword evidence="3" id="KW-0378">Hydrolase</keyword>
<evidence type="ECO:0000313" key="3">
    <source>
        <dbReference type="EMBL" id="CEF53450.1"/>
    </source>
</evidence>
<dbReference type="EMBL" id="LN609302">
    <property type="protein sequence ID" value="CEF53450.1"/>
    <property type="molecule type" value="Genomic_DNA"/>
</dbReference>
<reference evidence="4" key="1">
    <citation type="submission" date="2014-09" db="EMBL/GenBank/DDBJ databases">
        <authorList>
            <person name="Illeghems K.G."/>
        </authorList>
    </citation>
    <scope>NUCLEOTIDE SEQUENCE [LARGE SCALE GENOMIC DNA]</scope>
    <source>
        <strain evidence="4">LMG 23848T</strain>
    </source>
</reference>
<dbReference type="AlphaFoldDB" id="A0A0U5F3F5"/>
<dbReference type="GO" id="GO:1902600">
    <property type="term" value="P:proton transmembrane transport"/>
    <property type="evidence" value="ECO:0007669"/>
    <property type="project" value="UniProtKB-KW"/>
</dbReference>
<dbReference type="STRING" id="431306.AGA_223"/>
<feature type="transmembrane region" description="Helical" evidence="2">
    <location>
        <begin position="46"/>
        <end position="68"/>
    </location>
</feature>
<protein>
    <recommendedName>
        <fullName evidence="1">ATP synthase protein I</fullName>
    </recommendedName>
</protein>
<evidence type="ECO:0000313" key="4">
    <source>
        <dbReference type="Proteomes" id="UP000068250"/>
    </source>
</evidence>
<gene>
    <name evidence="3" type="primary">atpI</name>
    <name evidence="3" type="ORF">AGA_223</name>
</gene>
<evidence type="ECO:0000256" key="1">
    <source>
        <dbReference type="PIRNR" id="PIRNR032126"/>
    </source>
</evidence>
<dbReference type="PATRIC" id="fig|431306.5.peg.170"/>
<dbReference type="GO" id="GO:0045259">
    <property type="term" value="C:proton-transporting ATP synthase complex"/>
    <property type="evidence" value="ECO:0007669"/>
    <property type="project" value="UniProtKB-UniRule"/>
</dbReference>
<organism evidence="3 4">
    <name type="scientific">Acetobacter ghanensis</name>
    <dbReference type="NCBI Taxonomy" id="431306"/>
    <lineage>
        <taxon>Bacteria</taxon>
        <taxon>Pseudomonadati</taxon>
        <taxon>Pseudomonadota</taxon>
        <taxon>Alphaproteobacteria</taxon>
        <taxon>Acetobacterales</taxon>
        <taxon>Acetobacteraceae</taxon>
        <taxon>Acetobacter</taxon>
    </lineage>
</organism>
<keyword evidence="1" id="KW-0375">Hydrogen ion transport</keyword>
<comment type="similarity">
    <text evidence="1">Belongs to the bacterial AtpI family.</text>
</comment>
<proteinExistence type="inferred from homology"/>
<sequence>MRGMREEKDDSFNARLKSAERRYGLAKEEKPPVDAGAEADRSLAALAFRAGTEMLAGLIVGVSVGWGLDHWLHTRALFLVIFALLGGSAGVLNVWRLVRTMDVK</sequence>
<dbReference type="InterPro" id="IPR032820">
    <property type="entry name" value="ATPase_put"/>
</dbReference>
<keyword evidence="1" id="KW-0406">Ion transport</keyword>
<evidence type="ECO:0000256" key="2">
    <source>
        <dbReference type="SAM" id="Phobius"/>
    </source>
</evidence>